<evidence type="ECO:0000259" key="2">
    <source>
        <dbReference type="Pfam" id="PF00149"/>
    </source>
</evidence>
<dbReference type="SUPFAM" id="SSF56300">
    <property type="entry name" value="Metallo-dependent phosphatases"/>
    <property type="match status" value="1"/>
</dbReference>
<feature type="domain" description="Calcineurin-like phosphoesterase" evidence="2">
    <location>
        <begin position="139"/>
        <end position="307"/>
    </location>
</feature>
<comment type="caution">
    <text evidence="3">The sequence shown here is derived from an EMBL/GenBank/DDBJ whole genome shotgun (WGS) entry which is preliminary data.</text>
</comment>
<accession>A0A9D1WU49</accession>
<feature type="transmembrane region" description="Helical" evidence="1">
    <location>
        <begin position="39"/>
        <end position="58"/>
    </location>
</feature>
<gene>
    <name evidence="3" type="ORF">H9735_03960</name>
</gene>
<keyword evidence="1" id="KW-0472">Membrane</keyword>
<dbReference type="PANTHER" id="PTHR31302">
    <property type="entry name" value="TRANSMEMBRANE PROTEIN WITH METALLOPHOSPHOESTERASE DOMAIN-RELATED"/>
    <property type="match status" value="1"/>
</dbReference>
<dbReference type="Proteomes" id="UP000886721">
    <property type="component" value="Unassembled WGS sequence"/>
</dbReference>
<feature type="transmembrane region" description="Helical" evidence="1">
    <location>
        <begin position="103"/>
        <end position="120"/>
    </location>
</feature>
<dbReference type="Gene3D" id="3.60.21.10">
    <property type="match status" value="1"/>
</dbReference>
<dbReference type="AlphaFoldDB" id="A0A9D1WU49"/>
<organism evidence="3 4">
    <name type="scientific">Candidatus Anaerostipes excrementavium</name>
    <dbReference type="NCBI Taxonomy" id="2838463"/>
    <lineage>
        <taxon>Bacteria</taxon>
        <taxon>Bacillati</taxon>
        <taxon>Bacillota</taxon>
        <taxon>Clostridia</taxon>
        <taxon>Lachnospirales</taxon>
        <taxon>Lachnospiraceae</taxon>
        <taxon>Anaerostipes</taxon>
    </lineage>
</organism>
<evidence type="ECO:0000313" key="4">
    <source>
        <dbReference type="Proteomes" id="UP000886721"/>
    </source>
</evidence>
<dbReference type="InterPro" id="IPR051158">
    <property type="entry name" value="Metallophosphoesterase_sf"/>
</dbReference>
<evidence type="ECO:0000313" key="3">
    <source>
        <dbReference type="EMBL" id="HIX67268.1"/>
    </source>
</evidence>
<feature type="transmembrane region" description="Helical" evidence="1">
    <location>
        <begin position="6"/>
        <end position="27"/>
    </location>
</feature>
<evidence type="ECO:0000256" key="1">
    <source>
        <dbReference type="SAM" id="Phobius"/>
    </source>
</evidence>
<keyword evidence="1" id="KW-0812">Transmembrane</keyword>
<dbReference type="GO" id="GO:0016787">
    <property type="term" value="F:hydrolase activity"/>
    <property type="evidence" value="ECO:0007669"/>
    <property type="project" value="InterPro"/>
</dbReference>
<sequence length="367" mass="41457">MLAFVLLPAVVWVPFGIYLYHIAARFLTLFGVEKKSKLSVTLSLAAALLCAVWGWQLYGLGAVAILHFLAFSAVFDILRLLFRRKIKKEKTKKILDILYRSNVVVIFIVCLIFAYGAYNIKDVRKTEYRIETKKKAEDFKIVQISDLHMGTTMRVETLETYAKQIQDEEPDLLALTGDIFDENTTKEEMKEAVDVLKNIKTAYGIYYVFGNHDYNSYTNDPYYTKEELVQTLEENEIYVLEDEKAVPNQWLTVVGRTDASVDRAEIGDLVDQVDQDHFVLLLDHQPRGLEENKAAGIDLQLSGHTHAGQIWPTGQLGSLLGVTELNYGYQKDDNYQAIVSSGIGGWGYAIRTGGHSEYVVVEVSSVS</sequence>
<dbReference type="InterPro" id="IPR029052">
    <property type="entry name" value="Metallo-depent_PP-like"/>
</dbReference>
<dbReference type="EMBL" id="DXEM01000012">
    <property type="protein sequence ID" value="HIX67268.1"/>
    <property type="molecule type" value="Genomic_DNA"/>
</dbReference>
<proteinExistence type="predicted"/>
<name>A0A9D1WU49_9FIRM</name>
<reference evidence="3" key="1">
    <citation type="journal article" date="2021" name="PeerJ">
        <title>Extensive microbial diversity within the chicken gut microbiome revealed by metagenomics and culture.</title>
        <authorList>
            <person name="Gilroy R."/>
            <person name="Ravi A."/>
            <person name="Getino M."/>
            <person name="Pursley I."/>
            <person name="Horton D.L."/>
            <person name="Alikhan N.F."/>
            <person name="Baker D."/>
            <person name="Gharbi K."/>
            <person name="Hall N."/>
            <person name="Watson M."/>
            <person name="Adriaenssens E.M."/>
            <person name="Foster-Nyarko E."/>
            <person name="Jarju S."/>
            <person name="Secka A."/>
            <person name="Antonio M."/>
            <person name="Oren A."/>
            <person name="Chaudhuri R.R."/>
            <person name="La Ragione R."/>
            <person name="Hildebrand F."/>
            <person name="Pallen M.J."/>
        </authorList>
    </citation>
    <scope>NUCLEOTIDE SEQUENCE</scope>
    <source>
        <strain evidence="3">CHK191-13928</strain>
    </source>
</reference>
<dbReference type="InterPro" id="IPR004843">
    <property type="entry name" value="Calcineurin-like_PHP"/>
</dbReference>
<dbReference type="Pfam" id="PF00149">
    <property type="entry name" value="Metallophos"/>
    <property type="match status" value="1"/>
</dbReference>
<keyword evidence="1" id="KW-1133">Transmembrane helix</keyword>
<feature type="transmembrane region" description="Helical" evidence="1">
    <location>
        <begin position="64"/>
        <end position="82"/>
    </location>
</feature>
<dbReference type="PANTHER" id="PTHR31302:SF0">
    <property type="entry name" value="TRANSMEMBRANE PROTEIN WITH METALLOPHOSPHOESTERASE DOMAIN"/>
    <property type="match status" value="1"/>
</dbReference>
<protein>
    <submittedName>
        <fullName evidence="3">Metallophosphoesterase</fullName>
    </submittedName>
</protein>
<reference evidence="3" key="2">
    <citation type="submission" date="2021-04" db="EMBL/GenBank/DDBJ databases">
        <authorList>
            <person name="Gilroy R."/>
        </authorList>
    </citation>
    <scope>NUCLEOTIDE SEQUENCE</scope>
    <source>
        <strain evidence="3">CHK191-13928</strain>
    </source>
</reference>